<dbReference type="Proteomes" id="UP001596186">
    <property type="component" value="Unassembled WGS sequence"/>
</dbReference>
<sequence length="372" mass="42435">MKKIFILLLLLPLVLLSGCSSDAKVNLPKMSSSNFLNNSSYGNYSAKNKLLDNFVSKKMLTKQGIYTNYHQTNTTKNVATGHELLSESSGLWLEYLVYTHQYKKYRAFYKETKKTFDQGDQFSYRYDASKKKQSNVNATLDDLRIIRSLQMYAQATKNSKYQKEAATRFAKLKSGSIPNGKLVDFYDTKSKKSSTNSSLAYYDLKTLKYFESTSAKEKKYYKSQLKLVQKGYLGDAFPLYASSYSWSSGSYSSKDLNTSEALETILHLSEVGKVKQVTLNWLEQQVKHHKLYNTYSINGTVVDKDQSTGSYALAAMIFANAKDKKMYRYTMKVMWKSQVTDKSSPIYGALGIKHLKQAYSFNNLYGLVASKY</sequence>
<gene>
    <name evidence="2" type="ORF">ACFP1F_00410</name>
</gene>
<name>A0ABW1UUQ3_9LACO</name>
<dbReference type="SUPFAM" id="SSF48208">
    <property type="entry name" value="Six-hairpin glycosidases"/>
    <property type="match status" value="1"/>
</dbReference>
<evidence type="ECO:0008006" key="4">
    <source>
        <dbReference type="Google" id="ProtNLM"/>
    </source>
</evidence>
<proteinExistence type="predicted"/>
<dbReference type="InterPro" id="IPR012341">
    <property type="entry name" value="6hp_glycosidase-like_sf"/>
</dbReference>
<dbReference type="InterPro" id="IPR008928">
    <property type="entry name" value="6-hairpin_glycosidase_sf"/>
</dbReference>
<evidence type="ECO:0000313" key="3">
    <source>
        <dbReference type="Proteomes" id="UP001596186"/>
    </source>
</evidence>
<organism evidence="2 3">
    <name type="scientific">Companilactobacillus baiquanensis</name>
    <dbReference type="NCBI Taxonomy" id="2486005"/>
    <lineage>
        <taxon>Bacteria</taxon>
        <taxon>Bacillati</taxon>
        <taxon>Bacillota</taxon>
        <taxon>Bacilli</taxon>
        <taxon>Lactobacillales</taxon>
        <taxon>Lactobacillaceae</taxon>
        <taxon>Companilactobacillus</taxon>
    </lineage>
</organism>
<accession>A0ABW1UUQ3</accession>
<keyword evidence="1" id="KW-0732">Signal</keyword>
<comment type="caution">
    <text evidence="2">The sequence shown here is derived from an EMBL/GenBank/DDBJ whole genome shotgun (WGS) entry which is preliminary data.</text>
</comment>
<feature type="signal peptide" evidence="1">
    <location>
        <begin position="1"/>
        <end position="23"/>
    </location>
</feature>
<evidence type="ECO:0000256" key="1">
    <source>
        <dbReference type="SAM" id="SignalP"/>
    </source>
</evidence>
<keyword evidence="3" id="KW-1185">Reference proteome</keyword>
<dbReference type="EMBL" id="JBHSSN010000002">
    <property type="protein sequence ID" value="MFC6322228.1"/>
    <property type="molecule type" value="Genomic_DNA"/>
</dbReference>
<dbReference type="Gene3D" id="1.50.10.10">
    <property type="match status" value="1"/>
</dbReference>
<protein>
    <recommendedName>
        <fullName evidence="4">Glycosyl hydrolase family 8</fullName>
    </recommendedName>
</protein>
<evidence type="ECO:0000313" key="2">
    <source>
        <dbReference type="EMBL" id="MFC6322228.1"/>
    </source>
</evidence>
<dbReference type="PROSITE" id="PS51257">
    <property type="entry name" value="PROKAR_LIPOPROTEIN"/>
    <property type="match status" value="1"/>
</dbReference>
<dbReference type="RefSeq" id="WP_125591513.1">
    <property type="nucleotide sequence ID" value="NZ_JBHSSN010000002.1"/>
</dbReference>
<reference evidence="3" key="1">
    <citation type="journal article" date="2019" name="Int. J. Syst. Evol. Microbiol.">
        <title>The Global Catalogue of Microorganisms (GCM) 10K type strain sequencing project: providing services to taxonomists for standard genome sequencing and annotation.</title>
        <authorList>
            <consortium name="The Broad Institute Genomics Platform"/>
            <consortium name="The Broad Institute Genome Sequencing Center for Infectious Disease"/>
            <person name="Wu L."/>
            <person name="Ma J."/>
        </authorList>
    </citation>
    <scope>NUCLEOTIDE SEQUENCE [LARGE SCALE GENOMIC DNA]</scope>
    <source>
        <strain evidence="3">CCM 8895</strain>
    </source>
</reference>
<feature type="chain" id="PRO_5046950709" description="Glycosyl hydrolase family 8" evidence="1">
    <location>
        <begin position="24"/>
        <end position="372"/>
    </location>
</feature>